<organism evidence="6 7">
    <name type="scientific">Virgisporangium ochraceum</name>
    <dbReference type="NCBI Taxonomy" id="65505"/>
    <lineage>
        <taxon>Bacteria</taxon>
        <taxon>Bacillati</taxon>
        <taxon>Actinomycetota</taxon>
        <taxon>Actinomycetes</taxon>
        <taxon>Micromonosporales</taxon>
        <taxon>Micromonosporaceae</taxon>
        <taxon>Virgisporangium</taxon>
    </lineage>
</organism>
<dbReference type="PANTHER" id="PTHR10963">
    <property type="entry name" value="GLYCOSYL HYDROLASE-RELATED"/>
    <property type="match status" value="1"/>
</dbReference>
<feature type="domain" description="GH16" evidence="5">
    <location>
        <begin position="50"/>
        <end position="285"/>
    </location>
</feature>
<dbReference type="SUPFAM" id="SSF49899">
    <property type="entry name" value="Concanavalin A-like lectins/glucanases"/>
    <property type="match status" value="1"/>
</dbReference>
<sequence>MRINTGVRWSVVGAVALTVSALSLVPALADVGGAGTRGTSIQSTGPALWDDFSGTELDRSLWSFEVTGGNFATTNREQQAYVDSPETLYIDHDDAATGAVNGALAIHPRYRPGFRTPAGETYDFISSRITTRHVGEYGYGSYSARMKLPAGSGLWPAFWALGINHGQVGWPDCGEIDIMENIGRPEWTSAGVHAPGVSGLGGQQTFANATGWHVYRVDRSAEGIAFFVDDREFRRISRAQVESMGTWVFDQPEYLLLNLALGGVWPNSDNKTTSPYFGLPQSTVDRIAAGAVRVLVDWVSVVPATSLSSRVEAEDANWRSGVDIEDTTDVGGGRNLSRIGNGDFVAFDARQFGPRTTGMRLRVASGAGDQTGTISVRLGGPAAPAIATVRVGGTGGWQAWQTLTTRLSPSPTGLHRIFLTFESDRPGDFVNVNWIAFTRPWINDPEGRD</sequence>
<keyword evidence="2 3" id="KW-0732">Signal</keyword>
<dbReference type="GO" id="GO:0005975">
    <property type="term" value="P:carbohydrate metabolic process"/>
    <property type="evidence" value="ECO:0007669"/>
    <property type="project" value="InterPro"/>
</dbReference>
<dbReference type="InterPro" id="IPR000757">
    <property type="entry name" value="Beta-glucanase-like"/>
</dbReference>
<comment type="similarity">
    <text evidence="1">Belongs to the glycosyl hydrolase 16 family.</text>
</comment>
<evidence type="ECO:0000259" key="4">
    <source>
        <dbReference type="PROSITE" id="PS51175"/>
    </source>
</evidence>
<dbReference type="InterPro" id="IPR050546">
    <property type="entry name" value="Glycosyl_Hydrlase_16"/>
</dbReference>
<dbReference type="Pfam" id="PF03422">
    <property type="entry name" value="CBM_6"/>
    <property type="match status" value="1"/>
</dbReference>
<dbReference type="SUPFAM" id="SSF49785">
    <property type="entry name" value="Galactose-binding domain-like"/>
    <property type="match status" value="1"/>
</dbReference>
<dbReference type="Pfam" id="PF00722">
    <property type="entry name" value="Glyco_hydro_16"/>
    <property type="match status" value="1"/>
</dbReference>
<dbReference type="Proteomes" id="UP000635606">
    <property type="component" value="Unassembled WGS sequence"/>
</dbReference>
<accession>A0A8J4A3B9</accession>
<name>A0A8J4A3B9_9ACTN</name>
<dbReference type="AlphaFoldDB" id="A0A8J4A3B9"/>
<dbReference type="PROSITE" id="PS51175">
    <property type="entry name" value="CBM6"/>
    <property type="match status" value="1"/>
</dbReference>
<dbReference type="EMBL" id="BOPH01000115">
    <property type="protein sequence ID" value="GIJ73448.1"/>
    <property type="molecule type" value="Genomic_DNA"/>
</dbReference>
<dbReference type="InterPro" id="IPR005084">
    <property type="entry name" value="CBM6"/>
</dbReference>
<dbReference type="CDD" id="cd08023">
    <property type="entry name" value="GH16_laminarinase_like"/>
    <property type="match status" value="1"/>
</dbReference>
<dbReference type="PROSITE" id="PS51762">
    <property type="entry name" value="GH16_2"/>
    <property type="match status" value="1"/>
</dbReference>
<evidence type="ECO:0000313" key="6">
    <source>
        <dbReference type="EMBL" id="GIJ73448.1"/>
    </source>
</evidence>
<dbReference type="RefSeq" id="WP_203933273.1">
    <property type="nucleotide sequence ID" value="NZ_BOPH01000115.1"/>
</dbReference>
<dbReference type="InterPro" id="IPR013320">
    <property type="entry name" value="ConA-like_dom_sf"/>
</dbReference>
<evidence type="ECO:0000259" key="5">
    <source>
        <dbReference type="PROSITE" id="PS51762"/>
    </source>
</evidence>
<dbReference type="SMART" id="SM00606">
    <property type="entry name" value="CBD_IV"/>
    <property type="match status" value="1"/>
</dbReference>
<evidence type="ECO:0000256" key="1">
    <source>
        <dbReference type="ARBA" id="ARBA00006865"/>
    </source>
</evidence>
<feature type="signal peptide" evidence="3">
    <location>
        <begin position="1"/>
        <end position="29"/>
    </location>
</feature>
<evidence type="ECO:0000313" key="7">
    <source>
        <dbReference type="Proteomes" id="UP000635606"/>
    </source>
</evidence>
<reference evidence="6" key="1">
    <citation type="submission" date="2021-01" db="EMBL/GenBank/DDBJ databases">
        <title>Whole genome shotgun sequence of Virgisporangium ochraceum NBRC 16418.</title>
        <authorList>
            <person name="Komaki H."/>
            <person name="Tamura T."/>
        </authorList>
    </citation>
    <scope>NUCLEOTIDE SEQUENCE</scope>
    <source>
        <strain evidence="6">NBRC 16418</strain>
    </source>
</reference>
<comment type="caution">
    <text evidence="6">The sequence shown here is derived from an EMBL/GenBank/DDBJ whole genome shotgun (WGS) entry which is preliminary data.</text>
</comment>
<evidence type="ECO:0000256" key="2">
    <source>
        <dbReference type="ARBA" id="ARBA00022729"/>
    </source>
</evidence>
<dbReference type="Gene3D" id="2.60.120.200">
    <property type="match status" value="1"/>
</dbReference>
<dbReference type="GO" id="GO:0004553">
    <property type="term" value="F:hydrolase activity, hydrolyzing O-glycosyl compounds"/>
    <property type="evidence" value="ECO:0007669"/>
    <property type="project" value="InterPro"/>
</dbReference>
<dbReference type="CDD" id="cd04084">
    <property type="entry name" value="CBM6_xylanase-like"/>
    <property type="match status" value="1"/>
</dbReference>
<keyword evidence="7" id="KW-1185">Reference proteome</keyword>
<feature type="chain" id="PRO_5035214670" evidence="3">
    <location>
        <begin position="30"/>
        <end position="449"/>
    </location>
</feature>
<gene>
    <name evidence="6" type="ORF">Voc01_083650</name>
</gene>
<evidence type="ECO:0000256" key="3">
    <source>
        <dbReference type="SAM" id="SignalP"/>
    </source>
</evidence>
<feature type="domain" description="CBM6" evidence="4">
    <location>
        <begin position="309"/>
        <end position="438"/>
    </location>
</feature>
<dbReference type="PANTHER" id="PTHR10963:SF55">
    <property type="entry name" value="GLYCOSIDE HYDROLASE FAMILY 16 PROTEIN"/>
    <property type="match status" value="1"/>
</dbReference>
<dbReference type="GO" id="GO:0030246">
    <property type="term" value="F:carbohydrate binding"/>
    <property type="evidence" value="ECO:0007669"/>
    <property type="project" value="InterPro"/>
</dbReference>
<dbReference type="InterPro" id="IPR008979">
    <property type="entry name" value="Galactose-bd-like_sf"/>
</dbReference>
<dbReference type="Gene3D" id="2.60.120.260">
    <property type="entry name" value="Galactose-binding domain-like"/>
    <property type="match status" value="1"/>
</dbReference>
<proteinExistence type="inferred from homology"/>
<protein>
    <submittedName>
        <fullName evidence="6">Endo-1,3-beta-glucanase</fullName>
    </submittedName>
</protein>
<dbReference type="InterPro" id="IPR006584">
    <property type="entry name" value="Cellulose-bd_IV"/>
</dbReference>